<feature type="domain" description="EccD-like transmembrane" evidence="2">
    <location>
        <begin position="110"/>
        <end position="425"/>
    </location>
</feature>
<comment type="caution">
    <text evidence="3">The sequence shown here is derived from an EMBL/GenBank/DDBJ whole genome shotgun (WGS) entry which is preliminary data.</text>
</comment>
<name>A0A2U2RHJ5_9MICO</name>
<dbReference type="Proteomes" id="UP000245590">
    <property type="component" value="Unassembled WGS sequence"/>
</dbReference>
<dbReference type="Gene3D" id="3.10.20.90">
    <property type="entry name" value="Phosphatidylinositol 3-kinase Catalytic Subunit, Chain A, domain 1"/>
    <property type="match status" value="1"/>
</dbReference>
<feature type="transmembrane region" description="Helical" evidence="1">
    <location>
        <begin position="292"/>
        <end position="309"/>
    </location>
</feature>
<feature type="transmembrane region" description="Helical" evidence="1">
    <location>
        <begin position="402"/>
        <end position="424"/>
    </location>
</feature>
<proteinExistence type="predicted"/>
<gene>
    <name evidence="3" type="ORF">DEO23_12135</name>
</gene>
<dbReference type="InterPro" id="IPR024962">
    <property type="entry name" value="YukD-like"/>
</dbReference>
<feature type="transmembrane region" description="Helical" evidence="1">
    <location>
        <begin position="109"/>
        <end position="128"/>
    </location>
</feature>
<feature type="transmembrane region" description="Helical" evidence="1">
    <location>
        <begin position="165"/>
        <end position="183"/>
    </location>
</feature>
<protein>
    <recommendedName>
        <fullName evidence="2">EccD-like transmembrane domain-containing protein</fullName>
    </recommendedName>
</protein>
<dbReference type="AlphaFoldDB" id="A0A2U2RHJ5"/>
<feature type="transmembrane region" description="Helical" evidence="1">
    <location>
        <begin position="134"/>
        <end position="153"/>
    </location>
</feature>
<dbReference type="Pfam" id="PF08817">
    <property type="entry name" value="YukD"/>
    <property type="match status" value="1"/>
</dbReference>
<dbReference type="RefSeq" id="WP_109276301.1">
    <property type="nucleotide sequence ID" value="NZ_QFKX01000005.1"/>
</dbReference>
<sequence length="432" mass="44269">MAYTRITVAGSRKRADLVLPDDAPVGSLAPQILDVLDEAVEGGLDVGFVDSAGTMLEHEGTLKEQSVPQGAVFRVVTLDDAPASPDVADVTLTLGDTARTRTDAWGTSATRIALVLLTGISTLVGTSYVLAASLIGVLAMLGGVALVTALGVVASRRSAGSAASVFAALALGAMPPIASSILVEGRWPAMASLVVLGWWAILGLILGVGGSSRPVGLGALVGVVTSALLSVGLALDVAPALLCGILAFICVAALGLLPGVAMSISGLTRYDDLTIGGQSGDRVEVLTAIRDAYSALTWTVVALAIPISYCLHALLGASAWESGLAVSLTAVVLLRARIFPLIPQRIALFLAVLVPWSVWFVSTTAISDGQKAAACFVLAVLWGVLTVVRVPKVTGARMRRYASTLELLAVLATVPCLLGALGIFDDLFAVLR</sequence>
<feature type="transmembrane region" description="Helical" evidence="1">
    <location>
        <begin position="215"/>
        <end position="233"/>
    </location>
</feature>
<reference evidence="3 4" key="1">
    <citation type="submission" date="2018-05" db="EMBL/GenBank/DDBJ databases">
        <title>Brachybacterium sp. M1HQ-2T, whole genome shotgun sequence.</title>
        <authorList>
            <person name="Tuo L."/>
        </authorList>
    </citation>
    <scope>NUCLEOTIDE SEQUENCE [LARGE SCALE GENOMIC DNA]</scope>
    <source>
        <strain evidence="3 4">M1HQ-2</strain>
    </source>
</reference>
<evidence type="ECO:0000313" key="4">
    <source>
        <dbReference type="Proteomes" id="UP000245590"/>
    </source>
</evidence>
<dbReference type="OrthoDB" id="3326149at2"/>
<feature type="transmembrane region" description="Helical" evidence="1">
    <location>
        <begin position="239"/>
        <end position="260"/>
    </location>
</feature>
<keyword evidence="1" id="KW-0812">Transmembrane</keyword>
<organism evidence="3 4">
    <name type="scientific">Brachybacterium endophyticum</name>
    <dbReference type="NCBI Taxonomy" id="2182385"/>
    <lineage>
        <taxon>Bacteria</taxon>
        <taxon>Bacillati</taxon>
        <taxon>Actinomycetota</taxon>
        <taxon>Actinomycetes</taxon>
        <taxon>Micrococcales</taxon>
        <taxon>Dermabacteraceae</taxon>
        <taxon>Brachybacterium</taxon>
    </lineage>
</organism>
<keyword evidence="1" id="KW-0472">Membrane</keyword>
<evidence type="ECO:0000313" key="3">
    <source>
        <dbReference type="EMBL" id="PWH05337.1"/>
    </source>
</evidence>
<dbReference type="Pfam" id="PF19053">
    <property type="entry name" value="EccD"/>
    <property type="match status" value="1"/>
</dbReference>
<feature type="transmembrane region" description="Helical" evidence="1">
    <location>
        <begin position="346"/>
        <end position="366"/>
    </location>
</feature>
<evidence type="ECO:0000259" key="2">
    <source>
        <dbReference type="Pfam" id="PF19053"/>
    </source>
</evidence>
<dbReference type="EMBL" id="QFKX01000005">
    <property type="protein sequence ID" value="PWH05337.1"/>
    <property type="molecule type" value="Genomic_DNA"/>
</dbReference>
<accession>A0A2U2RHJ5</accession>
<evidence type="ECO:0000256" key="1">
    <source>
        <dbReference type="SAM" id="Phobius"/>
    </source>
</evidence>
<keyword evidence="1" id="KW-1133">Transmembrane helix</keyword>
<feature type="transmembrane region" description="Helical" evidence="1">
    <location>
        <begin position="372"/>
        <end position="390"/>
    </location>
</feature>
<keyword evidence="4" id="KW-1185">Reference proteome</keyword>
<dbReference type="InterPro" id="IPR044049">
    <property type="entry name" value="EccD_transm"/>
</dbReference>
<feature type="transmembrane region" description="Helical" evidence="1">
    <location>
        <begin position="315"/>
        <end position="334"/>
    </location>
</feature>
<feature type="transmembrane region" description="Helical" evidence="1">
    <location>
        <begin position="189"/>
        <end position="208"/>
    </location>
</feature>